<evidence type="ECO:0000256" key="4">
    <source>
        <dbReference type="ARBA" id="ARBA00023136"/>
    </source>
</evidence>
<dbReference type="SUPFAM" id="SSF48452">
    <property type="entry name" value="TPR-like"/>
    <property type="match status" value="1"/>
</dbReference>
<evidence type="ECO:0000256" key="3">
    <source>
        <dbReference type="ARBA" id="ARBA00022729"/>
    </source>
</evidence>
<evidence type="ECO:0000313" key="10">
    <source>
        <dbReference type="Proteomes" id="UP000283426"/>
    </source>
</evidence>
<dbReference type="InterPro" id="IPR033985">
    <property type="entry name" value="SusD-like_N"/>
</dbReference>
<comment type="caution">
    <text evidence="9">The sequence shown here is derived from an EMBL/GenBank/DDBJ whole genome shotgun (WGS) entry which is preliminary data.</text>
</comment>
<dbReference type="Gene3D" id="1.25.40.390">
    <property type="match status" value="1"/>
</dbReference>
<dbReference type="Pfam" id="PF07980">
    <property type="entry name" value="SusD_RagB"/>
    <property type="match status" value="1"/>
</dbReference>
<keyword evidence="3 6" id="KW-0732">Signal</keyword>
<evidence type="ECO:0000259" key="7">
    <source>
        <dbReference type="Pfam" id="PF07980"/>
    </source>
</evidence>
<gene>
    <name evidence="9" type="ORF">DWW24_08460</name>
</gene>
<feature type="signal peptide" evidence="6">
    <location>
        <begin position="1"/>
        <end position="21"/>
    </location>
</feature>
<sequence length="539" mass="62389">MKNNRLLITFLLGVVTLFCSCDNFLDETPNKSGSAYIYHMDQLYGMMGSPDLYLTIDASYSSFTITEPYMYWQMLLGDAVELDPEFWYVGMQGLFPTAYEVYSWNKDRLDDQAGMNILWTPSWKRIYTFNTVLENLDKVIQTTKNIHRQVEGEARFGRAYYHFMLLTQYCLWKEDAPGIGYRENTDVNGIPARQTVGYTLGRIYEDLELAESALKEAGRTTFDFKHNFRPTVPTIQAFRARVDLYRGNYESALSNASAALEAHHTLVDFKNDPLYELFPSTEYHLLDPTDCHIERTVTAKEMVGVNNRGLELIPEYEELYLPNLNALDYSGNVPISDSFYQLFDKENDARWIHFYNDYKTLDFASGILHTIEVEGQTVRNCIKWSDQQWLKPAWCHTYSRFYYGTCSIIGMTTAEMYLIKAECLARSGKTGEAAELLKMLRRTRFMNENAANNIGGNVQQDILDERMREMGAEWRFFDIKRLNGAENAGIAIRRKILSDITDPNSVTELVITPDDPRWALPFNPQEAENMGWRQNEGWE</sequence>
<keyword evidence="4" id="KW-0472">Membrane</keyword>
<dbReference type="EMBL" id="QRYW01000015">
    <property type="protein sequence ID" value="RGV27169.1"/>
    <property type="molecule type" value="Genomic_DNA"/>
</dbReference>
<dbReference type="InterPro" id="IPR012944">
    <property type="entry name" value="SusD_RagB_dom"/>
</dbReference>
<dbReference type="AlphaFoldDB" id="A0A412WIZ0"/>
<dbReference type="Pfam" id="PF14322">
    <property type="entry name" value="SusD-like_3"/>
    <property type="match status" value="1"/>
</dbReference>
<dbReference type="PROSITE" id="PS51257">
    <property type="entry name" value="PROKAR_LIPOPROTEIN"/>
    <property type="match status" value="1"/>
</dbReference>
<dbReference type="InterPro" id="IPR011990">
    <property type="entry name" value="TPR-like_helical_dom_sf"/>
</dbReference>
<dbReference type="RefSeq" id="WP_118107915.1">
    <property type="nucleotide sequence ID" value="NZ_QRYW01000015.1"/>
</dbReference>
<proteinExistence type="inferred from homology"/>
<feature type="chain" id="PRO_5019052865" evidence="6">
    <location>
        <begin position="22"/>
        <end position="539"/>
    </location>
</feature>
<evidence type="ECO:0000256" key="5">
    <source>
        <dbReference type="ARBA" id="ARBA00023237"/>
    </source>
</evidence>
<keyword evidence="5" id="KW-0998">Cell outer membrane</keyword>
<feature type="domain" description="RagB/SusD" evidence="7">
    <location>
        <begin position="397"/>
        <end position="496"/>
    </location>
</feature>
<evidence type="ECO:0000256" key="6">
    <source>
        <dbReference type="SAM" id="SignalP"/>
    </source>
</evidence>
<evidence type="ECO:0000313" key="9">
    <source>
        <dbReference type="EMBL" id="RGV27169.1"/>
    </source>
</evidence>
<feature type="domain" description="SusD-like N-terminal" evidence="8">
    <location>
        <begin position="107"/>
        <end position="242"/>
    </location>
</feature>
<comment type="similarity">
    <text evidence="2">Belongs to the SusD family.</text>
</comment>
<protein>
    <submittedName>
        <fullName evidence="9">RagB/SusD family nutrient uptake outer membrane protein</fullName>
    </submittedName>
</protein>
<dbReference type="GO" id="GO:0009279">
    <property type="term" value="C:cell outer membrane"/>
    <property type="evidence" value="ECO:0007669"/>
    <property type="project" value="UniProtKB-SubCell"/>
</dbReference>
<evidence type="ECO:0000256" key="1">
    <source>
        <dbReference type="ARBA" id="ARBA00004442"/>
    </source>
</evidence>
<accession>A0A412WIZ0</accession>
<reference evidence="9 10" key="1">
    <citation type="submission" date="2018-08" db="EMBL/GenBank/DDBJ databases">
        <title>A genome reference for cultivated species of the human gut microbiota.</title>
        <authorList>
            <person name="Zou Y."/>
            <person name="Xue W."/>
            <person name="Luo G."/>
        </authorList>
    </citation>
    <scope>NUCLEOTIDE SEQUENCE [LARGE SCALE GENOMIC DNA]</scope>
    <source>
        <strain evidence="9 10">AF14-6AC</strain>
    </source>
</reference>
<name>A0A412WIZ0_9BACT</name>
<evidence type="ECO:0000259" key="8">
    <source>
        <dbReference type="Pfam" id="PF14322"/>
    </source>
</evidence>
<organism evidence="9 10">
    <name type="scientific">Odoribacter splanchnicus</name>
    <dbReference type="NCBI Taxonomy" id="28118"/>
    <lineage>
        <taxon>Bacteria</taxon>
        <taxon>Pseudomonadati</taxon>
        <taxon>Bacteroidota</taxon>
        <taxon>Bacteroidia</taxon>
        <taxon>Bacteroidales</taxon>
        <taxon>Odoribacteraceae</taxon>
        <taxon>Odoribacter</taxon>
    </lineage>
</organism>
<evidence type="ECO:0000256" key="2">
    <source>
        <dbReference type="ARBA" id="ARBA00006275"/>
    </source>
</evidence>
<dbReference type="Proteomes" id="UP000283426">
    <property type="component" value="Unassembled WGS sequence"/>
</dbReference>
<comment type="subcellular location">
    <subcellularLocation>
        <location evidence="1">Cell outer membrane</location>
    </subcellularLocation>
</comment>